<dbReference type="Proteomes" id="UP000299102">
    <property type="component" value="Unassembled WGS sequence"/>
</dbReference>
<proteinExistence type="predicted"/>
<accession>A0A4C1TJI2</accession>
<name>A0A4C1TJI2_EUMVA</name>
<reference evidence="1 2" key="1">
    <citation type="journal article" date="2019" name="Commun. Biol.">
        <title>The bagworm genome reveals a unique fibroin gene that provides high tensile strength.</title>
        <authorList>
            <person name="Kono N."/>
            <person name="Nakamura H."/>
            <person name="Ohtoshi R."/>
            <person name="Tomita M."/>
            <person name="Numata K."/>
            <person name="Arakawa K."/>
        </authorList>
    </citation>
    <scope>NUCLEOTIDE SEQUENCE [LARGE SCALE GENOMIC DNA]</scope>
</reference>
<protein>
    <submittedName>
        <fullName evidence="1">Uncharacterized protein</fullName>
    </submittedName>
</protein>
<evidence type="ECO:0000313" key="1">
    <source>
        <dbReference type="EMBL" id="GBP14699.1"/>
    </source>
</evidence>
<sequence length="104" mass="11766">MLFRTSWTSVYPPLIGYQCARNRVRSVSFEFAVKISITTHTFDRNYERWKGSPTDNALVGCYVLRKTLGLSADLKAKIKHTVFNTSAADPADLERTGEAQPRLI</sequence>
<dbReference type="EMBL" id="BGZK01000066">
    <property type="protein sequence ID" value="GBP14699.1"/>
    <property type="molecule type" value="Genomic_DNA"/>
</dbReference>
<comment type="caution">
    <text evidence="1">The sequence shown here is derived from an EMBL/GenBank/DDBJ whole genome shotgun (WGS) entry which is preliminary data.</text>
</comment>
<gene>
    <name evidence="1" type="ORF">EVAR_9605_1</name>
</gene>
<organism evidence="1 2">
    <name type="scientific">Eumeta variegata</name>
    <name type="common">Bagworm moth</name>
    <name type="synonym">Eumeta japonica</name>
    <dbReference type="NCBI Taxonomy" id="151549"/>
    <lineage>
        <taxon>Eukaryota</taxon>
        <taxon>Metazoa</taxon>
        <taxon>Ecdysozoa</taxon>
        <taxon>Arthropoda</taxon>
        <taxon>Hexapoda</taxon>
        <taxon>Insecta</taxon>
        <taxon>Pterygota</taxon>
        <taxon>Neoptera</taxon>
        <taxon>Endopterygota</taxon>
        <taxon>Lepidoptera</taxon>
        <taxon>Glossata</taxon>
        <taxon>Ditrysia</taxon>
        <taxon>Tineoidea</taxon>
        <taxon>Psychidae</taxon>
        <taxon>Oiketicinae</taxon>
        <taxon>Eumeta</taxon>
    </lineage>
</organism>
<evidence type="ECO:0000313" key="2">
    <source>
        <dbReference type="Proteomes" id="UP000299102"/>
    </source>
</evidence>
<keyword evidence="2" id="KW-1185">Reference proteome</keyword>
<dbReference type="AlphaFoldDB" id="A0A4C1TJI2"/>